<dbReference type="EMBL" id="CP029389">
    <property type="protein sequence ID" value="AWL27151.1"/>
    <property type="molecule type" value="Genomic_DNA"/>
</dbReference>
<evidence type="ECO:0000313" key="2">
    <source>
        <dbReference type="Proteomes" id="UP000245977"/>
    </source>
</evidence>
<gene>
    <name evidence="1" type="ORF">DJ533_00255</name>
</gene>
<protein>
    <submittedName>
        <fullName evidence="1">Uncharacterized protein</fullName>
    </submittedName>
</protein>
<dbReference type="AlphaFoldDB" id="A0A2S2F841"/>
<proteinExistence type="predicted"/>
<reference evidence="1" key="1">
    <citation type="submission" date="2019-08" db="EMBL/GenBank/DDBJ databases">
        <title>The complete genome of Acinetobacter defluvii strain WCHAD010030.</title>
        <authorList>
            <person name="Hu Y."/>
            <person name="Qin J."/>
            <person name="Feng Y."/>
            <person name="Zong Z."/>
        </authorList>
    </citation>
    <scope>NUCLEOTIDE SEQUENCE</scope>
    <source>
        <strain evidence="1">WCHA30</strain>
        <plasmid evidence="1">p1_010030</plasmid>
    </source>
</reference>
<name>A0A2S2F841_9GAMM</name>
<dbReference type="RefSeq" id="WP_065994782.1">
    <property type="nucleotide sequence ID" value="NZ_CP029389.2"/>
</dbReference>
<geneLocation type="plasmid" evidence="1 2">
    <name>p1_010030</name>
</geneLocation>
<dbReference type="OrthoDB" id="5566346at2"/>
<keyword evidence="2" id="KW-1185">Reference proteome</keyword>
<sequence>MHIVLKDGSVLPYNILVSAVLRSDSVPIPLSLEFQVLLSTEIEPQLVEDEIVFIGENYIEMKIIKANIQRTGIVRDGKRVVIGAFIAILNGCEQLIKPLAKAISIENTSIGAALKASGTKLTIAEDVPLMRYFCPFGQTPTYEIARKCAEEAAVINSDNNGKIVVRRLSALMQSAEPKLKLDATSVSWKNNSTGLLHEVPNYITINKDGKTVEGEISAGKIASYYPNLDTRRLKNLSTALVCKGTIQRALSTEIMAGDLIEVDSNRYYVLTAAHRIDTGALGGSKVTATKLWIAKVEKL</sequence>
<accession>A0A2S2F841</accession>
<dbReference type="STRING" id="1871111.GCA_001704615_00901"/>
<keyword evidence="1" id="KW-0614">Plasmid</keyword>
<dbReference type="KEGG" id="adv:DJ533_00255"/>
<dbReference type="Proteomes" id="UP000245977">
    <property type="component" value="Plasmid p1_010030"/>
</dbReference>
<evidence type="ECO:0000313" key="1">
    <source>
        <dbReference type="EMBL" id="AWL27151.1"/>
    </source>
</evidence>
<organism evidence="1 2">
    <name type="scientific">Acinetobacter defluvii</name>
    <dbReference type="NCBI Taxonomy" id="1871111"/>
    <lineage>
        <taxon>Bacteria</taxon>
        <taxon>Pseudomonadati</taxon>
        <taxon>Pseudomonadota</taxon>
        <taxon>Gammaproteobacteria</taxon>
        <taxon>Moraxellales</taxon>
        <taxon>Moraxellaceae</taxon>
        <taxon>Acinetobacter</taxon>
    </lineage>
</organism>